<accession>A0A8T1SXI6</accession>
<feature type="region of interest" description="Disordered" evidence="1">
    <location>
        <begin position="90"/>
        <end position="131"/>
    </location>
</feature>
<dbReference type="Proteomes" id="UP000765507">
    <property type="component" value="Unassembled WGS sequence"/>
</dbReference>
<name>A0A8T1SXI6_CHESE</name>
<dbReference type="PANTHER" id="PTHR33772:SF2">
    <property type="entry name" value="RIKEN CDNA 4930579F01 GENE"/>
    <property type="match status" value="1"/>
</dbReference>
<reference evidence="2 3" key="1">
    <citation type="journal article" date="2020" name="G3 (Bethesda)">
        <title>Draft Genome of the Common Snapping Turtle, Chelydra serpentina, a Model for Phenotypic Plasticity in Reptiles.</title>
        <authorList>
            <person name="Das D."/>
            <person name="Singh S.K."/>
            <person name="Bierstedt J."/>
            <person name="Erickson A."/>
            <person name="Galli G.L.J."/>
            <person name="Crossley D.A. 2nd"/>
            <person name="Rhen T."/>
        </authorList>
    </citation>
    <scope>NUCLEOTIDE SEQUENCE [LARGE SCALE GENOMIC DNA]</scope>
    <source>
        <strain evidence="2">KW</strain>
    </source>
</reference>
<evidence type="ECO:0000256" key="1">
    <source>
        <dbReference type="SAM" id="MobiDB-lite"/>
    </source>
</evidence>
<dbReference type="EMBL" id="JAHGAV010000071">
    <property type="protein sequence ID" value="KAG6933608.1"/>
    <property type="molecule type" value="Genomic_DNA"/>
</dbReference>
<gene>
    <name evidence="2" type="ORF">G0U57_018947</name>
</gene>
<feature type="compositionally biased region" description="Basic and acidic residues" evidence="1">
    <location>
        <begin position="296"/>
        <end position="315"/>
    </location>
</feature>
<dbReference type="Pfam" id="PF15256">
    <property type="entry name" value="SPATIAL"/>
    <property type="match status" value="1"/>
</dbReference>
<evidence type="ECO:0000313" key="2">
    <source>
        <dbReference type="EMBL" id="KAG6933608.1"/>
    </source>
</evidence>
<keyword evidence="3" id="KW-1185">Reference proteome</keyword>
<organism evidence="2 3">
    <name type="scientific">Chelydra serpentina</name>
    <name type="common">Snapping turtle</name>
    <name type="synonym">Testudo serpentina</name>
    <dbReference type="NCBI Taxonomy" id="8475"/>
    <lineage>
        <taxon>Eukaryota</taxon>
        <taxon>Metazoa</taxon>
        <taxon>Chordata</taxon>
        <taxon>Craniata</taxon>
        <taxon>Vertebrata</taxon>
        <taxon>Euteleostomi</taxon>
        <taxon>Archelosauria</taxon>
        <taxon>Testudinata</taxon>
        <taxon>Testudines</taxon>
        <taxon>Cryptodira</taxon>
        <taxon>Durocryptodira</taxon>
        <taxon>Americhelydia</taxon>
        <taxon>Chelydroidea</taxon>
        <taxon>Chelydridae</taxon>
        <taxon>Chelydra</taxon>
    </lineage>
</organism>
<dbReference type="InterPro" id="IPR037394">
    <property type="entry name" value="TBATA-like"/>
</dbReference>
<dbReference type="OrthoDB" id="9982103at2759"/>
<protein>
    <submittedName>
        <fullName evidence="2">Uncharacterized protein</fullName>
    </submittedName>
</protein>
<sequence>MNINFKQQPEPEFNHKVITQRSASDSPFGRGSGTYFLSRHIPHPRTVCHIQGLNNAPVCVVRDAESLSRPHQAASKILIPQREYDQQHGLTGQAMGTPSPSSTTLSLQAYPHIGKGSSRPGSQPGREELAEFSKRARESLALLRKEDPLKKQPTRPLTAVCHEIHPSSLTRPSSPARFTHYKPEVRENINYAPNYLDQEIKVLEKLRDILQTDSLAEIQEWLARASIREKEFISNLIRSEMTSRDLLNYRQNTPKESAVENLNVHDTMKPSHAPWTEPREEVNKFRPSSKASEASKGTEQERERDGHLSTRRERITIPISENIHRGRSSCSQGTSHSSSSALRQKPHLRYSKLPIDQQHLTARE</sequence>
<proteinExistence type="predicted"/>
<dbReference type="PANTHER" id="PTHR33772">
    <property type="entry name" value="THYMUS, BRAIN AND TESTES-ASSOCIATED"/>
    <property type="match status" value="1"/>
</dbReference>
<evidence type="ECO:0000313" key="3">
    <source>
        <dbReference type="Proteomes" id="UP000765507"/>
    </source>
</evidence>
<comment type="caution">
    <text evidence="2">The sequence shown here is derived from an EMBL/GenBank/DDBJ whole genome shotgun (WGS) entry which is preliminary data.</text>
</comment>
<feature type="compositionally biased region" description="Low complexity" evidence="1">
    <location>
        <begin position="328"/>
        <end position="340"/>
    </location>
</feature>
<dbReference type="AlphaFoldDB" id="A0A8T1SXI6"/>
<feature type="compositionally biased region" description="Low complexity" evidence="1">
    <location>
        <begin position="97"/>
        <end position="107"/>
    </location>
</feature>
<feature type="region of interest" description="Disordered" evidence="1">
    <location>
        <begin position="257"/>
        <end position="364"/>
    </location>
</feature>